<protein>
    <submittedName>
        <fullName evidence="2">Uncharacterized protein</fullName>
    </submittedName>
</protein>
<dbReference type="EMBL" id="PEBM01000027">
    <property type="protein sequence ID" value="PHV57571.1"/>
    <property type="molecule type" value="Genomic_DNA"/>
</dbReference>
<keyword evidence="1" id="KW-0812">Transmembrane</keyword>
<sequence length="190" mass="21673">MSKEFDYVAFAKNFEATNGRPPTADELDNAKWEHFGIRWHTPEESQAELERINASYKPTLGEYLKDALSFLGRGFFKALLFILMSPLYLTMLFFNLIKSAIGVMVIWFVSKFAIFCLMAIAGFTMYDGDYTKFPKSITWVANLLFGDTVFSETGSINFFPHPVLDAWIIGIVIVLLALLVTFSKVEEYNK</sequence>
<dbReference type="AlphaFoldDB" id="A0A2G3NVJ2"/>
<gene>
    <name evidence="2" type="ORF">CS010_04360</name>
</gene>
<evidence type="ECO:0000256" key="1">
    <source>
        <dbReference type="SAM" id="Phobius"/>
    </source>
</evidence>
<accession>A0A2G3NVJ2</accession>
<reference evidence="2 3" key="1">
    <citation type="submission" date="2017-10" db="EMBL/GenBank/DDBJ databases">
        <title>Whole-genome sequence of three Streptococcus macedonicus strains isolated from Italian cheeses of the Veneto region.</title>
        <authorList>
            <person name="Treu L."/>
            <person name="De Diego-Diaz B."/>
            <person name="Papadimitriou K."/>
            <person name="Tsakalidou E."/>
            <person name="Corich V."/>
            <person name="Giacomini A."/>
        </authorList>
    </citation>
    <scope>NUCLEOTIDE SEQUENCE [LARGE SCALE GENOMIC DNA]</scope>
    <source>
        <strain evidence="2 3">27MV</strain>
    </source>
</reference>
<feature type="transmembrane region" description="Helical" evidence="1">
    <location>
        <begin position="75"/>
        <end position="97"/>
    </location>
</feature>
<proteinExistence type="predicted"/>
<keyword evidence="1" id="KW-0472">Membrane</keyword>
<keyword evidence="1" id="KW-1133">Transmembrane helix</keyword>
<evidence type="ECO:0000313" key="3">
    <source>
        <dbReference type="Proteomes" id="UP000222913"/>
    </source>
</evidence>
<name>A0A2G3NVJ2_STRMC</name>
<organism evidence="2 3">
    <name type="scientific">Streptococcus macedonicus</name>
    <name type="common">Streptococcus gallolyticus macedonicus</name>
    <dbReference type="NCBI Taxonomy" id="59310"/>
    <lineage>
        <taxon>Bacteria</taxon>
        <taxon>Bacillati</taxon>
        <taxon>Bacillota</taxon>
        <taxon>Bacilli</taxon>
        <taxon>Lactobacillales</taxon>
        <taxon>Streptococcaceae</taxon>
        <taxon>Streptococcus</taxon>
    </lineage>
</organism>
<feature type="transmembrane region" description="Helical" evidence="1">
    <location>
        <begin position="166"/>
        <end position="185"/>
    </location>
</feature>
<comment type="caution">
    <text evidence="2">The sequence shown here is derived from an EMBL/GenBank/DDBJ whole genome shotgun (WGS) entry which is preliminary data.</text>
</comment>
<dbReference type="RefSeq" id="WP_099390514.1">
    <property type="nucleotide sequence ID" value="NZ_PEBM01000027.1"/>
</dbReference>
<feature type="transmembrane region" description="Helical" evidence="1">
    <location>
        <begin position="104"/>
        <end position="126"/>
    </location>
</feature>
<dbReference type="Proteomes" id="UP000222913">
    <property type="component" value="Unassembled WGS sequence"/>
</dbReference>
<evidence type="ECO:0000313" key="2">
    <source>
        <dbReference type="EMBL" id="PHV57571.1"/>
    </source>
</evidence>